<reference evidence="3" key="1">
    <citation type="submission" date="2017-02" db="EMBL/GenBank/DDBJ databases">
        <authorList>
            <person name="Varghese N."/>
            <person name="Submissions S."/>
        </authorList>
    </citation>
    <scope>NUCLEOTIDE SEQUENCE [LARGE SCALE GENOMIC DNA]</scope>
    <source>
        <strain evidence="3">ATCC 25662</strain>
    </source>
</reference>
<feature type="transmembrane region" description="Helical" evidence="1">
    <location>
        <begin position="166"/>
        <end position="186"/>
    </location>
</feature>
<protein>
    <submittedName>
        <fullName evidence="2">TraX protein</fullName>
    </submittedName>
</protein>
<name>A0A1T4MJA8_9FIRM</name>
<evidence type="ECO:0000313" key="3">
    <source>
        <dbReference type="Proteomes" id="UP000243297"/>
    </source>
</evidence>
<feature type="transmembrane region" description="Helical" evidence="1">
    <location>
        <begin position="93"/>
        <end position="112"/>
    </location>
</feature>
<feature type="transmembrane region" description="Helical" evidence="1">
    <location>
        <begin position="10"/>
        <end position="28"/>
    </location>
</feature>
<feature type="transmembrane region" description="Helical" evidence="1">
    <location>
        <begin position="223"/>
        <end position="243"/>
    </location>
</feature>
<keyword evidence="3" id="KW-1185">Reference proteome</keyword>
<dbReference type="STRING" id="118967.SAMN02745191_1270"/>
<feature type="transmembrane region" description="Helical" evidence="1">
    <location>
        <begin position="193"/>
        <end position="211"/>
    </location>
</feature>
<feature type="transmembrane region" description="Helical" evidence="1">
    <location>
        <begin position="34"/>
        <end position="56"/>
    </location>
</feature>
<dbReference type="EMBL" id="FUWY01000003">
    <property type="protein sequence ID" value="SJZ66926.1"/>
    <property type="molecule type" value="Genomic_DNA"/>
</dbReference>
<accession>A0A1T4MJA8</accession>
<dbReference type="Proteomes" id="UP000243297">
    <property type="component" value="Unassembled WGS sequence"/>
</dbReference>
<feature type="transmembrane region" description="Helical" evidence="1">
    <location>
        <begin position="68"/>
        <end position="87"/>
    </location>
</feature>
<proteinExistence type="predicted"/>
<gene>
    <name evidence="2" type="ORF">SAMN02745191_1270</name>
</gene>
<evidence type="ECO:0000256" key="1">
    <source>
        <dbReference type="SAM" id="Phobius"/>
    </source>
</evidence>
<dbReference type="Pfam" id="PF05857">
    <property type="entry name" value="TraX"/>
    <property type="match status" value="1"/>
</dbReference>
<feature type="transmembrane region" description="Helical" evidence="1">
    <location>
        <begin position="124"/>
        <end position="154"/>
    </location>
</feature>
<sequence>MKFNSFQIKLFMMLLMVLDHLSIIPGLLPFELVAIFHFITRPVAIWFAFTLVEGFMHTHDRYNYCKRLFIFAGIMALGNLIIMLTINPDLLPNFPNIIFALAMCCLALILFFHDKGKITEIPPIFRISAGIAVLILCTLIGEGSFLIPMFVFIFYYNYNKPKQRDLWLIGVSIFMMLSTIGYVMSVNGTIYEMLYSEGCALLVIPFLHMYNGKPGKKTTFTQYLFYVFYPFHIWVIYTIAAFIK</sequence>
<keyword evidence="1" id="KW-1133">Transmembrane helix</keyword>
<evidence type="ECO:0000313" key="2">
    <source>
        <dbReference type="EMBL" id="SJZ66926.1"/>
    </source>
</evidence>
<dbReference type="InterPro" id="IPR008875">
    <property type="entry name" value="TraX"/>
</dbReference>
<keyword evidence="1" id="KW-0812">Transmembrane</keyword>
<keyword evidence="1" id="KW-0472">Membrane</keyword>
<dbReference type="AlphaFoldDB" id="A0A1T4MJA8"/>
<dbReference type="OrthoDB" id="9781069at2"/>
<dbReference type="RefSeq" id="WP_078711680.1">
    <property type="nucleotide sequence ID" value="NZ_FUWY01000003.1"/>
</dbReference>
<organism evidence="2 3">
    <name type="scientific">Anaerorhabdus furcosa</name>
    <dbReference type="NCBI Taxonomy" id="118967"/>
    <lineage>
        <taxon>Bacteria</taxon>
        <taxon>Bacillati</taxon>
        <taxon>Bacillota</taxon>
        <taxon>Erysipelotrichia</taxon>
        <taxon>Erysipelotrichales</taxon>
        <taxon>Erysipelotrichaceae</taxon>
        <taxon>Anaerorhabdus</taxon>
    </lineage>
</organism>